<name>A0A6P3ZSG4_ZIZJJ</name>
<dbReference type="PANTHER" id="PTHR31170">
    <property type="entry name" value="BNAC04G53230D PROTEIN"/>
    <property type="match status" value="1"/>
</dbReference>
<dbReference type="Proteomes" id="UP001652623">
    <property type="component" value="Chromosome 1"/>
</dbReference>
<keyword evidence="1" id="KW-0472">Membrane</keyword>
<dbReference type="PANTHER" id="PTHR31170:SF21">
    <property type="match status" value="1"/>
</dbReference>
<protein>
    <submittedName>
        <fullName evidence="3">UPF0481 protein At3g47200</fullName>
    </submittedName>
</protein>
<evidence type="ECO:0000256" key="1">
    <source>
        <dbReference type="SAM" id="Phobius"/>
    </source>
</evidence>
<dbReference type="Pfam" id="PF03140">
    <property type="entry name" value="DUF247"/>
    <property type="match status" value="1"/>
</dbReference>
<reference evidence="3" key="2">
    <citation type="submission" date="2025-08" db="UniProtKB">
        <authorList>
            <consortium name="RefSeq"/>
        </authorList>
    </citation>
    <scope>IDENTIFICATION</scope>
    <source>
        <tissue evidence="3">Seedling</tissue>
    </source>
</reference>
<accession>A0A6P3ZSG4</accession>
<dbReference type="InParanoid" id="A0A6P3ZSG4"/>
<evidence type="ECO:0000313" key="3">
    <source>
        <dbReference type="RefSeq" id="XP_015884133.3"/>
    </source>
</evidence>
<organism evidence="2 3">
    <name type="scientific">Ziziphus jujuba</name>
    <name type="common">Chinese jujube</name>
    <name type="synonym">Ziziphus sativa</name>
    <dbReference type="NCBI Taxonomy" id="326968"/>
    <lineage>
        <taxon>Eukaryota</taxon>
        <taxon>Viridiplantae</taxon>
        <taxon>Streptophyta</taxon>
        <taxon>Embryophyta</taxon>
        <taxon>Tracheophyta</taxon>
        <taxon>Spermatophyta</taxon>
        <taxon>Magnoliopsida</taxon>
        <taxon>eudicotyledons</taxon>
        <taxon>Gunneridae</taxon>
        <taxon>Pentapetalae</taxon>
        <taxon>rosids</taxon>
        <taxon>fabids</taxon>
        <taxon>Rosales</taxon>
        <taxon>Rhamnaceae</taxon>
        <taxon>Paliureae</taxon>
        <taxon>Ziziphus</taxon>
    </lineage>
</organism>
<feature type="transmembrane region" description="Helical" evidence="1">
    <location>
        <begin position="446"/>
        <end position="466"/>
    </location>
</feature>
<reference evidence="2" key="1">
    <citation type="submission" date="2025-05" db="UniProtKB">
        <authorList>
            <consortium name="RefSeq"/>
        </authorList>
    </citation>
    <scope>NUCLEOTIDE SEQUENCE [LARGE SCALE GENOMIC DNA]</scope>
</reference>
<gene>
    <name evidence="3" type="primary">LOC107419830</name>
</gene>
<dbReference type="GeneID" id="107419830"/>
<sequence length="549" mass="63075">MKNNHLTSLLFHQITRTKFPFAAPKKTRHYHSKWRDSLTKELDSIDDHIPEETTSFCIYKVPQTMRSVRPKAFKPTIISIGPYHYGLPNLQSMENLKKQVFHRLFHGNRAALFDAMDAMEELGVEAQKCYSDYNKHELDNDEFNKMMLIDGCFLVELLRESEKSGFKTGPCTCSIINRWMLPSLRRDLIKLENQFPMFVLNRLFDLTRSISRFSTDCYSNLSLQELTIRFFNPLLHGASNTCTEGSTIHGEEYSVATAGGKHFLDVFRNSLLPGGGLSEDVIRQGKQMHMIRSISELREAGVKIKKDESRRPLEITWGRSSMTMWPVGKTLTLGPLFIDDRRGTLFRNLVAYEKCHPECKPDVTTYLFFFDGLINSAEDVEILHHYEVLHHSLGSNMEVARLVNNICKEVGRDSEESYLYIQVTEANKYYRSLYAQVRAGLIRHYLSSWVVGISTMAAIFALYLTFIQTACEIACAMSHLRDIEFTYFLKESICLPLSGKLRTYENIPNNTTTGKDLRSYENIPNDTTTGKDGEMIATEISSAFMYWCP</sequence>
<dbReference type="InterPro" id="IPR004158">
    <property type="entry name" value="DUF247_pln"/>
</dbReference>
<proteinExistence type="predicted"/>
<keyword evidence="2" id="KW-1185">Reference proteome</keyword>
<dbReference type="KEGG" id="zju:107419830"/>
<keyword evidence="1" id="KW-1133">Transmembrane helix</keyword>
<dbReference type="RefSeq" id="XP_015884133.3">
    <property type="nucleotide sequence ID" value="XM_016028647.4"/>
</dbReference>
<evidence type="ECO:0000313" key="2">
    <source>
        <dbReference type="Proteomes" id="UP001652623"/>
    </source>
</evidence>
<keyword evidence="1" id="KW-0812">Transmembrane</keyword>
<dbReference type="AlphaFoldDB" id="A0A6P3ZSG4"/>